<evidence type="ECO:0000256" key="1">
    <source>
        <dbReference type="ARBA" id="ARBA00005440"/>
    </source>
</evidence>
<protein>
    <submittedName>
        <fullName evidence="3">Uncharacterized protein</fullName>
    </submittedName>
</protein>
<evidence type="ECO:0000313" key="3">
    <source>
        <dbReference type="EMBL" id="CAK7337348.1"/>
    </source>
</evidence>
<evidence type="ECO:0000256" key="2">
    <source>
        <dbReference type="ARBA" id="ARBA00023157"/>
    </source>
</evidence>
<keyword evidence="4" id="KW-1185">Reference proteome</keyword>
<dbReference type="SUPFAM" id="SSF50386">
    <property type="entry name" value="STI-like"/>
    <property type="match status" value="1"/>
</dbReference>
<dbReference type="Proteomes" id="UP001314170">
    <property type="component" value="Unassembled WGS sequence"/>
</dbReference>
<name>A0AAV1RPK8_9ROSI</name>
<dbReference type="AlphaFoldDB" id="A0AAV1RPK8"/>
<sequence>MRNACRFLNYAGKAGSSSSVLRTDFLHVVDNEMKKPHDKVGRNCFIWLTMAICNCLAQPAEELSPPVLDTSGQPLETGVEYYILPGITDVAGGLTLVSRNELCPLYVGLRRLTSEESDGTKVIFTPYASGETIIRESRDLSVEFQALTICIQSTAWRVGEEDSETARRFILTGGEKSYFRIDNNGGVYNFSWCPTESCPTCDRPRCGSAGILIENDKRLLALDGPAAFPF</sequence>
<reference evidence="3 4" key="1">
    <citation type="submission" date="2024-01" db="EMBL/GenBank/DDBJ databases">
        <authorList>
            <person name="Waweru B."/>
        </authorList>
    </citation>
    <scope>NUCLEOTIDE SEQUENCE [LARGE SCALE GENOMIC DNA]</scope>
</reference>
<keyword evidence="2" id="KW-1015">Disulfide bond</keyword>
<accession>A0AAV1RPK8</accession>
<dbReference type="InterPro" id="IPR011065">
    <property type="entry name" value="Kunitz_inhibitor_STI-like_sf"/>
</dbReference>
<comment type="similarity">
    <text evidence="1">Belongs to the protease inhibitor I3 (leguminous Kunitz-type inhibitor) family.</text>
</comment>
<feature type="non-terminal residue" evidence="3">
    <location>
        <position position="230"/>
    </location>
</feature>
<dbReference type="Gene3D" id="2.80.10.50">
    <property type="match status" value="1"/>
</dbReference>
<dbReference type="Pfam" id="PF00197">
    <property type="entry name" value="Kunitz_legume"/>
    <property type="match status" value="1"/>
</dbReference>
<dbReference type="EMBL" id="CAWUPB010001010">
    <property type="protein sequence ID" value="CAK7337348.1"/>
    <property type="molecule type" value="Genomic_DNA"/>
</dbReference>
<dbReference type="InterPro" id="IPR002160">
    <property type="entry name" value="Prot_inh_Kunz-lg"/>
</dbReference>
<dbReference type="PANTHER" id="PTHR33107:SF81">
    <property type="entry name" value="TRYPSIN INHIBITOR A"/>
    <property type="match status" value="1"/>
</dbReference>
<proteinExistence type="inferred from homology"/>
<dbReference type="CDD" id="cd23367">
    <property type="entry name" value="beta-trefoil_STI_KPI104-like"/>
    <property type="match status" value="1"/>
</dbReference>
<evidence type="ECO:0000313" key="4">
    <source>
        <dbReference type="Proteomes" id="UP001314170"/>
    </source>
</evidence>
<comment type="caution">
    <text evidence="3">The sequence shown here is derived from an EMBL/GenBank/DDBJ whole genome shotgun (WGS) entry which is preliminary data.</text>
</comment>
<dbReference type="SMART" id="SM00452">
    <property type="entry name" value="STI"/>
    <property type="match status" value="1"/>
</dbReference>
<organism evidence="3 4">
    <name type="scientific">Dovyalis caffra</name>
    <dbReference type="NCBI Taxonomy" id="77055"/>
    <lineage>
        <taxon>Eukaryota</taxon>
        <taxon>Viridiplantae</taxon>
        <taxon>Streptophyta</taxon>
        <taxon>Embryophyta</taxon>
        <taxon>Tracheophyta</taxon>
        <taxon>Spermatophyta</taxon>
        <taxon>Magnoliopsida</taxon>
        <taxon>eudicotyledons</taxon>
        <taxon>Gunneridae</taxon>
        <taxon>Pentapetalae</taxon>
        <taxon>rosids</taxon>
        <taxon>fabids</taxon>
        <taxon>Malpighiales</taxon>
        <taxon>Salicaceae</taxon>
        <taxon>Flacourtieae</taxon>
        <taxon>Dovyalis</taxon>
    </lineage>
</organism>
<dbReference type="PANTHER" id="PTHR33107">
    <property type="entry name" value="KUNITZ TRYPSIN INHIBITOR 2"/>
    <property type="match status" value="1"/>
</dbReference>
<gene>
    <name evidence="3" type="ORF">DCAF_LOCUS12377</name>
</gene>
<dbReference type="GO" id="GO:0004866">
    <property type="term" value="F:endopeptidase inhibitor activity"/>
    <property type="evidence" value="ECO:0007669"/>
    <property type="project" value="InterPro"/>
</dbReference>